<dbReference type="GO" id="GO:0004519">
    <property type="term" value="F:endonuclease activity"/>
    <property type="evidence" value="ECO:0007669"/>
    <property type="project" value="InterPro"/>
</dbReference>
<name>B1MAB4_METRJ</name>
<dbReference type="OrthoDB" id="5181253at2"/>
<evidence type="ECO:0000259" key="3">
    <source>
        <dbReference type="Pfam" id="PF20454"/>
    </source>
</evidence>
<dbReference type="EMBL" id="CP001009">
    <property type="protein sequence ID" value="ACB28439.1"/>
    <property type="molecule type" value="Genomic_DNA"/>
</dbReference>
<dbReference type="InterPro" id="IPR046453">
    <property type="entry name" value="GpA_ATPase"/>
</dbReference>
<dbReference type="Pfam" id="PF20454">
    <property type="entry name" value="GpA_nuclease"/>
    <property type="match status" value="1"/>
</dbReference>
<sequence>MSLPTSTLVPSRAALLMARAAALCPPTRRTTPDAWGAANRVYPPSSGRPGPRDPALTPYCTPFARAVASRQYKRCVFVTSAQSGKSETILDLIGQRLDQAPAPILYVGPSKQFVTERWEPRVMALFGEAPSLASKLAPARRNTKTRKLVAGVPLQLAHAGSSTALKSDSFALAMTDEADELVANLKGQGDPLSLIDRRGDAYADFVHAIVSTPSEGRPETETDPVSGLEFWTSREPAKILSTIWREALAGTRHHFVWQCPHCIEWFVPRMSCLVLPDVETKLPGGRVTKRSPTPAEARETAFLACPRCGCAIAENHKAEMNARGVIVAPGQRITAEGEVLGEPAPNPVFSLFASGLCSPFATFADRAAELAAARASGRPDRLQAVVNATFGECYAGGPVNPPKWENVKACALPYLMGEVPREGITLVAGVDVQKLSLYVVLRAFGARGSSWLVSAEQLHGPTDGDEVWDALAASLTMAHGGMNVQLALIDSGFRPDKIDAGSEHRVYEFCRRYPWLVKPTKGRQTQSVPLISKAHEVRADGKRPAYSLDLVTVDTDHFKSLVTSRIATPPGRAGSFGLPEDIPEGYCRHLVSEVREIIAGKAVWTPIDRENHYLDCEALAAAAGRLLNVERIPEGVTREWDLEAPPPLPVEPGVKAADRPAPAPVVAPAKAEKDLRTSIVDRMAERSRRFSFMGSGR</sequence>
<feature type="domain" description="Phage terminase large subunit GpA ATPase" evidence="2">
    <location>
        <begin position="46"/>
        <end position="324"/>
    </location>
</feature>
<dbReference type="GeneID" id="6141857"/>
<accession>B1MAB4</accession>
<feature type="domain" description="Terminase large subunit GpA endonuclease" evidence="3">
    <location>
        <begin position="354"/>
        <end position="631"/>
    </location>
</feature>
<dbReference type="AlphaFoldDB" id="B1MAB4"/>
<dbReference type="GO" id="GO:0016887">
    <property type="term" value="F:ATP hydrolysis activity"/>
    <property type="evidence" value="ECO:0007669"/>
    <property type="project" value="InterPro"/>
</dbReference>
<evidence type="ECO:0000313" key="4">
    <source>
        <dbReference type="EMBL" id="ACB28439.1"/>
    </source>
</evidence>
<organism evidence="4 5">
    <name type="scientific">Methylobacterium radiotolerans (strain ATCC 27329 / DSM 1819 / JCM 2831 / NBRC 15690 / NCIMB 10815 / 0-1)</name>
    <dbReference type="NCBI Taxonomy" id="426355"/>
    <lineage>
        <taxon>Bacteria</taxon>
        <taxon>Pseudomonadati</taxon>
        <taxon>Pseudomonadota</taxon>
        <taxon>Alphaproteobacteria</taxon>
        <taxon>Hyphomicrobiales</taxon>
        <taxon>Methylobacteriaceae</taxon>
        <taxon>Methylobacterium</taxon>
    </lineage>
</organism>
<feature type="region of interest" description="Disordered" evidence="1">
    <location>
        <begin position="644"/>
        <end position="670"/>
    </location>
</feature>
<dbReference type="InterPro" id="IPR046454">
    <property type="entry name" value="GpA_endonuclease"/>
</dbReference>
<dbReference type="RefSeq" id="WP_012327505.1">
    <property type="nucleotide sequence ID" value="NC_010507.1"/>
</dbReference>
<dbReference type="HOGENOM" id="CLU_023850_0_1_5"/>
<gene>
    <name evidence="4" type="ordered locus">Mrad2831_6527</name>
</gene>
<evidence type="ECO:0000256" key="1">
    <source>
        <dbReference type="SAM" id="MobiDB-lite"/>
    </source>
</evidence>
<dbReference type="Proteomes" id="UP000006589">
    <property type="component" value="Plasmid pMRAD08"/>
</dbReference>
<protein>
    <submittedName>
        <fullName evidence="4">Terminase GpA</fullName>
    </submittedName>
</protein>
<keyword evidence="4" id="KW-0614">Plasmid</keyword>
<reference evidence="4 5" key="1">
    <citation type="submission" date="2008-03" db="EMBL/GenBank/DDBJ databases">
        <title>Complete sequence of plasmid8 of Methylobacterium radiotolerans JCM 2831.</title>
        <authorList>
            <consortium name="US DOE Joint Genome Institute"/>
            <person name="Copeland A."/>
            <person name="Lucas S."/>
            <person name="Lapidus A."/>
            <person name="Glavina del Rio T."/>
            <person name="Dalin E."/>
            <person name="Tice H."/>
            <person name="Bruce D."/>
            <person name="Goodwin L."/>
            <person name="Pitluck S."/>
            <person name="Kiss H."/>
            <person name="Brettin T."/>
            <person name="Detter J.C."/>
            <person name="Han C."/>
            <person name="Kuske C.R."/>
            <person name="Schmutz J."/>
            <person name="Larimer F."/>
            <person name="Land M."/>
            <person name="Hauser L."/>
            <person name="Kyrpides N."/>
            <person name="Mikhailova N."/>
            <person name="Marx C.J."/>
            <person name="Richardson P."/>
        </authorList>
    </citation>
    <scope>NUCLEOTIDE SEQUENCE [LARGE SCALE GENOMIC DNA]</scope>
    <source>
        <strain evidence="5">ATCC 27329 / DSM 1819 / JCM 2831 / NBRC 15690 / NCIMB 10815 / 0-1</strain>
        <plasmid evidence="5">Plasmid pMRAD08</plasmid>
    </source>
</reference>
<dbReference type="KEGG" id="mrd:Mrad2831_6527"/>
<geneLocation type="plasmid" evidence="4 5">
    <name>pMRAD08</name>
</geneLocation>
<evidence type="ECO:0000259" key="2">
    <source>
        <dbReference type="Pfam" id="PF05876"/>
    </source>
</evidence>
<feature type="region of interest" description="Disordered" evidence="1">
    <location>
        <begin position="33"/>
        <end position="53"/>
    </location>
</feature>
<evidence type="ECO:0000313" key="5">
    <source>
        <dbReference type="Proteomes" id="UP000006589"/>
    </source>
</evidence>
<dbReference type="Pfam" id="PF05876">
    <property type="entry name" value="GpA_ATPase"/>
    <property type="match status" value="1"/>
</dbReference>
<proteinExistence type="predicted"/>
<dbReference type="PATRIC" id="fig|426355.14.peg.5830"/>